<dbReference type="AlphaFoldDB" id="A0A9W7HJ90"/>
<accession>A0A9W7HJ90</accession>
<dbReference type="PANTHER" id="PTHR33526">
    <property type="entry name" value="OS07G0123800 PROTEIN"/>
    <property type="match status" value="1"/>
</dbReference>
<organism evidence="2 3">
    <name type="scientific">Hibiscus trionum</name>
    <name type="common">Flower of an hour</name>
    <dbReference type="NCBI Taxonomy" id="183268"/>
    <lineage>
        <taxon>Eukaryota</taxon>
        <taxon>Viridiplantae</taxon>
        <taxon>Streptophyta</taxon>
        <taxon>Embryophyta</taxon>
        <taxon>Tracheophyta</taxon>
        <taxon>Spermatophyta</taxon>
        <taxon>Magnoliopsida</taxon>
        <taxon>eudicotyledons</taxon>
        <taxon>Gunneridae</taxon>
        <taxon>Pentapetalae</taxon>
        <taxon>rosids</taxon>
        <taxon>malvids</taxon>
        <taxon>Malvales</taxon>
        <taxon>Malvaceae</taxon>
        <taxon>Malvoideae</taxon>
        <taxon>Hibiscus</taxon>
    </lineage>
</organism>
<comment type="caution">
    <text evidence="2">The sequence shown here is derived from an EMBL/GenBank/DDBJ whole genome shotgun (WGS) entry which is preliminary data.</text>
</comment>
<name>A0A9W7HJ90_HIBTR</name>
<reference evidence="2" key="1">
    <citation type="submission" date="2023-05" db="EMBL/GenBank/DDBJ databases">
        <title>Genome and transcriptome analyses reveal genes involved in the formation of fine ridges on petal epidermal cells in Hibiscus trionum.</title>
        <authorList>
            <person name="Koshimizu S."/>
            <person name="Masuda S."/>
            <person name="Ishii T."/>
            <person name="Shirasu K."/>
            <person name="Hoshino A."/>
            <person name="Arita M."/>
        </authorList>
    </citation>
    <scope>NUCLEOTIDE SEQUENCE</scope>
    <source>
        <strain evidence="2">Hamamatsu line</strain>
    </source>
</reference>
<dbReference type="InterPro" id="IPR016972">
    <property type="entry name" value="UCP031279"/>
</dbReference>
<evidence type="ECO:0000313" key="2">
    <source>
        <dbReference type="EMBL" id="GMI76870.1"/>
    </source>
</evidence>
<proteinExistence type="predicted"/>
<evidence type="ECO:0000313" key="3">
    <source>
        <dbReference type="Proteomes" id="UP001165190"/>
    </source>
</evidence>
<dbReference type="OrthoDB" id="694638at2759"/>
<dbReference type="Proteomes" id="UP001165190">
    <property type="component" value="Unassembled WGS sequence"/>
</dbReference>
<sequence length="158" mass="17953">MSKTGSKESKLIRYLKAPIRFLMKAGDFYVKSMTQYSEQVGYGTLLGCPTGYVNTLPRSYSLGSTKSVSGDDDFRELLRAASTRNLDDKKAQLDRVRQQASRSRKMPTSRSVGIRRIDEDKPCYFEEDIIKVKPAYFPRSKSCSIKNISGRREIQCLS</sequence>
<dbReference type="EMBL" id="BSYR01000013">
    <property type="protein sequence ID" value="GMI76870.1"/>
    <property type="molecule type" value="Genomic_DNA"/>
</dbReference>
<protein>
    <submittedName>
        <fullName evidence="2">Uncharacterized protein</fullName>
    </submittedName>
</protein>
<feature type="region of interest" description="Disordered" evidence="1">
    <location>
        <begin position="89"/>
        <end position="111"/>
    </location>
</feature>
<keyword evidence="3" id="KW-1185">Reference proteome</keyword>
<gene>
    <name evidence="2" type="ORF">HRI_001356300</name>
</gene>
<evidence type="ECO:0000256" key="1">
    <source>
        <dbReference type="SAM" id="MobiDB-lite"/>
    </source>
</evidence>
<dbReference type="PANTHER" id="PTHR33526:SF4">
    <property type="entry name" value="OS07G0123800 PROTEIN"/>
    <property type="match status" value="1"/>
</dbReference>
<dbReference type="PIRSF" id="PIRSF031279">
    <property type="entry name" value="UCP031279"/>
    <property type="match status" value="1"/>
</dbReference>